<dbReference type="PROSITE" id="PS50294">
    <property type="entry name" value="WD_REPEATS_REGION"/>
    <property type="match status" value="1"/>
</dbReference>
<dbReference type="VEuPathDB" id="GiardiaDB:DHA2_15531"/>
<dbReference type="VEuPathDB" id="GiardiaDB:QR46_4347"/>
<dbReference type="InterPro" id="IPR019775">
    <property type="entry name" value="WD40_repeat_CS"/>
</dbReference>
<keyword evidence="2 4" id="KW-0853">WD repeat</keyword>
<feature type="repeat" description="WD" evidence="4">
    <location>
        <begin position="239"/>
        <end position="281"/>
    </location>
</feature>
<proteinExistence type="predicted"/>
<dbReference type="PROSITE" id="PS50082">
    <property type="entry name" value="WD_REPEATS_2"/>
    <property type="match status" value="1"/>
</dbReference>
<reference evidence="7" key="1">
    <citation type="submission" date="2012-02" db="EMBL/GenBank/DDBJ databases">
        <title>Genome sequencing of Giardia lamblia Genotypes A2 and B isolates (DH and GS) and comparative analysis with the genomes of Genotypes A1 and E (WB and Pig).</title>
        <authorList>
            <person name="Adam R."/>
            <person name="Dahlstrom E."/>
            <person name="Martens C."/>
            <person name="Bruno D."/>
            <person name="Barbian K."/>
            <person name="Porcella S.F."/>
            <person name="Nash T."/>
        </authorList>
    </citation>
    <scope>NUCLEOTIDE SEQUENCE</scope>
    <source>
        <strain evidence="7">DH</strain>
    </source>
</reference>
<dbReference type="GO" id="GO:0005634">
    <property type="term" value="C:nucleus"/>
    <property type="evidence" value="ECO:0007669"/>
    <property type="project" value="TreeGrafter"/>
</dbReference>
<reference evidence="6 7" key="2">
    <citation type="journal article" date="2013" name="Genome Biol. Evol.">
        <title>Genome sequencing of Giardia lamblia genotypes A2 and B isolates (DH and GS) and comparative analysis with the genomes of genotypes A1 and E (WB and Pig).</title>
        <authorList>
            <person name="Adam R.D."/>
            <person name="Dahlstrom E.W."/>
            <person name="Martens C.A."/>
            <person name="Bruno D.P."/>
            <person name="Barbian K.D."/>
            <person name="Ricklefs S.M."/>
            <person name="Hernandez M.M."/>
            <person name="Narla N.P."/>
            <person name="Patel R.B."/>
            <person name="Porcella S.F."/>
            <person name="Nash T.E."/>
        </authorList>
    </citation>
    <scope>NUCLEOTIDE SEQUENCE [LARGE SCALE GENOMIC DNA]</scope>
    <source>
        <strain evidence="6 7">DH</strain>
    </source>
</reference>
<accession>V6TDM9</accession>
<dbReference type="SMART" id="SM00320">
    <property type="entry name" value="WD40"/>
    <property type="match status" value="3"/>
</dbReference>
<dbReference type="InterPro" id="IPR036322">
    <property type="entry name" value="WD40_repeat_dom_sf"/>
</dbReference>
<dbReference type="PANTHER" id="PTHR14091:SF0">
    <property type="entry name" value="PERIODIC TRYPTOPHAN PROTEIN 1 HOMOLOG"/>
    <property type="match status" value="1"/>
</dbReference>
<evidence type="ECO:0000256" key="1">
    <source>
        <dbReference type="ARBA" id="ARBA00022553"/>
    </source>
</evidence>
<dbReference type="AlphaFoldDB" id="V6TDM9"/>
<gene>
    <name evidence="6" type="ORF">DHA2_15531</name>
</gene>
<feature type="region of interest" description="Disordered" evidence="5">
    <location>
        <begin position="64"/>
        <end position="94"/>
    </location>
</feature>
<dbReference type="VEuPathDB" id="GiardiaDB:GL50803_0015531"/>
<dbReference type="PANTHER" id="PTHR14091">
    <property type="entry name" value="PERIODIC TRYPTOPHAN PROTEIN 1"/>
    <property type="match status" value="1"/>
</dbReference>
<protein>
    <submittedName>
        <fullName evidence="6">Putative WD-repeat family protein</fullName>
    </submittedName>
</protein>
<feature type="compositionally biased region" description="Acidic residues" evidence="5">
    <location>
        <begin position="68"/>
        <end position="86"/>
    </location>
</feature>
<keyword evidence="1" id="KW-0597">Phosphoprotein</keyword>
<dbReference type="InterPro" id="IPR044285">
    <property type="entry name" value="PWP1"/>
</dbReference>
<dbReference type="Proteomes" id="UP000018320">
    <property type="component" value="Unassembled WGS sequence"/>
</dbReference>
<dbReference type="EMBL" id="AHGT01000035">
    <property type="protein sequence ID" value="ESU37028.1"/>
    <property type="molecule type" value="Genomic_DNA"/>
</dbReference>
<evidence type="ECO:0000313" key="6">
    <source>
        <dbReference type="EMBL" id="ESU37028.1"/>
    </source>
</evidence>
<dbReference type="PROSITE" id="PS00678">
    <property type="entry name" value="WD_REPEATS_1"/>
    <property type="match status" value="1"/>
</dbReference>
<keyword evidence="3" id="KW-0677">Repeat</keyword>
<evidence type="ECO:0000256" key="5">
    <source>
        <dbReference type="SAM" id="MobiDB-lite"/>
    </source>
</evidence>
<dbReference type="VEuPathDB" id="GiardiaDB:GL50581_3326"/>
<evidence type="ECO:0000313" key="7">
    <source>
        <dbReference type="Proteomes" id="UP000018320"/>
    </source>
</evidence>
<organism evidence="6 7">
    <name type="scientific">Giardia intestinalis</name>
    <name type="common">Giardia lamblia</name>
    <dbReference type="NCBI Taxonomy" id="5741"/>
    <lineage>
        <taxon>Eukaryota</taxon>
        <taxon>Metamonada</taxon>
        <taxon>Diplomonadida</taxon>
        <taxon>Hexamitidae</taxon>
        <taxon>Giardiinae</taxon>
        <taxon>Giardia</taxon>
    </lineage>
</organism>
<evidence type="ECO:0000256" key="4">
    <source>
        <dbReference type="PROSITE-ProRule" id="PRU00221"/>
    </source>
</evidence>
<comment type="caution">
    <text evidence="6">The sequence shown here is derived from an EMBL/GenBank/DDBJ whole genome shotgun (WGS) entry which is preliminary data.</text>
</comment>
<name>V6TDM9_GIAIN</name>
<dbReference type="Gene3D" id="2.130.10.10">
    <property type="entry name" value="YVTN repeat-like/Quinoprotein amine dehydrogenase"/>
    <property type="match status" value="1"/>
</dbReference>
<dbReference type="Pfam" id="PF00400">
    <property type="entry name" value="WD40"/>
    <property type="match status" value="1"/>
</dbReference>
<evidence type="ECO:0000256" key="2">
    <source>
        <dbReference type="ARBA" id="ARBA00022574"/>
    </source>
</evidence>
<dbReference type="SUPFAM" id="SSF50978">
    <property type="entry name" value="WD40 repeat-like"/>
    <property type="match status" value="1"/>
</dbReference>
<dbReference type="GO" id="GO:0006364">
    <property type="term" value="P:rRNA processing"/>
    <property type="evidence" value="ECO:0007669"/>
    <property type="project" value="InterPro"/>
</dbReference>
<dbReference type="InterPro" id="IPR001680">
    <property type="entry name" value="WD40_rpt"/>
</dbReference>
<evidence type="ECO:0000256" key="3">
    <source>
        <dbReference type="ARBA" id="ARBA00022737"/>
    </source>
</evidence>
<sequence length="504" mass="54912">MNAFIDARTSSIEVCSIGFWITIKMFSSMAWVPRGRLLHNPLKYQPTEADEKAARALMEELKAGVVPDEPEEYDSQSDEEQPEGCPEESQREAPAIQEGAHAPENIVDDDDEEQRDQFQLVNSDNMLICARSAELGFVDCLVYNGQTDDFFFHHNILITSIPLCTVYLDFSPLGNGASGNYCAVSTCSTEIEIWDLDTLDTISPVLTLGGFQEVGLKPKKSAPYNHYLKNKRTKQVPLPGSHKDHVLTLSWSSLHRNILASGSADETIKLWDLNTAKCIATFSNVHSGGPVSCVLFNPFCPGLLASTCIGDRKVAVISVMDPSPAPKILTVLKADPEQLDWLTEDLLCCTTEMGELLVLDIKKDPQSAVVGSIFPLAEYAVSIDLSPGKAPLTGLSVHPAVKGLIAVGGPEIPGIALCAYVADSLTVLHVEPVEFSVFSLAWCTGEDSLSLAVGSSNSTAYILQPFGWSLATPIQDVFNIRLDVPSRKQHKLTVDDDEKDVEDD</sequence>
<dbReference type="InterPro" id="IPR015943">
    <property type="entry name" value="WD40/YVTN_repeat-like_dom_sf"/>
</dbReference>